<dbReference type="Gene3D" id="3.40.630.30">
    <property type="match status" value="1"/>
</dbReference>
<feature type="domain" description="N-acetyltransferase" evidence="1">
    <location>
        <begin position="10"/>
        <end position="173"/>
    </location>
</feature>
<dbReference type="InterPro" id="IPR000182">
    <property type="entry name" value="GNAT_dom"/>
</dbReference>
<keyword evidence="4" id="KW-1185">Reference proteome</keyword>
<dbReference type="Proteomes" id="UP000065511">
    <property type="component" value="Chromosome"/>
</dbReference>
<dbReference type="InterPro" id="IPR016181">
    <property type="entry name" value="Acyl_CoA_acyltransferase"/>
</dbReference>
<proteinExistence type="predicted"/>
<protein>
    <submittedName>
        <fullName evidence="3">GNAT family acetyltransferase</fullName>
    </submittedName>
</protein>
<accession>A0A0S3KD32</accession>
<dbReference type="PANTHER" id="PTHR43415">
    <property type="entry name" value="SPERMIDINE N(1)-ACETYLTRANSFERASE"/>
    <property type="match status" value="1"/>
</dbReference>
<reference evidence="2 4" key="2">
    <citation type="submission" date="2015-12" db="EMBL/GenBank/DDBJ databases">
        <authorList>
            <person name="Lauer A."/>
            <person name="Humrighouse B."/>
            <person name="Loparev V."/>
            <person name="Shewmaker P.L."/>
            <person name="Whitney A.M."/>
            <person name="McLaughlin R.W."/>
        </authorList>
    </citation>
    <scope>NUCLEOTIDE SEQUENCE [LARGE SCALE GENOMIC DNA]</scope>
    <source>
        <strain evidence="2 4">LMG 23085</strain>
    </source>
</reference>
<gene>
    <name evidence="2" type="ORF">ATZ33_12275</name>
    <name evidence="3" type="ORF">RV15_GL000584</name>
</gene>
<dbReference type="OrthoDB" id="9795206at2"/>
<evidence type="ECO:0000259" key="1">
    <source>
        <dbReference type="PROSITE" id="PS51186"/>
    </source>
</evidence>
<dbReference type="AlphaFoldDB" id="A0A0S3KD32"/>
<evidence type="ECO:0000313" key="3">
    <source>
        <dbReference type="EMBL" id="OJG91498.1"/>
    </source>
</evidence>
<dbReference type="PANTHER" id="PTHR43415:SF4">
    <property type="entry name" value="N-ACETYLTRANSFERASE DOMAIN-CONTAINING PROTEIN"/>
    <property type="match status" value="1"/>
</dbReference>
<dbReference type="GO" id="GO:0016747">
    <property type="term" value="F:acyltransferase activity, transferring groups other than amino-acyl groups"/>
    <property type="evidence" value="ECO:0007669"/>
    <property type="project" value="InterPro"/>
</dbReference>
<dbReference type="EMBL" id="JXLC01000013">
    <property type="protein sequence ID" value="OJG91498.1"/>
    <property type="molecule type" value="Genomic_DNA"/>
</dbReference>
<dbReference type="EMBL" id="CP013614">
    <property type="protein sequence ID" value="ALS02130.1"/>
    <property type="molecule type" value="Genomic_DNA"/>
</dbReference>
<evidence type="ECO:0000313" key="4">
    <source>
        <dbReference type="Proteomes" id="UP000065511"/>
    </source>
</evidence>
<organism evidence="3 5">
    <name type="scientific">Enterococcus silesiacus</name>
    <dbReference type="NCBI Taxonomy" id="332949"/>
    <lineage>
        <taxon>Bacteria</taxon>
        <taxon>Bacillati</taxon>
        <taxon>Bacillota</taxon>
        <taxon>Bacilli</taxon>
        <taxon>Lactobacillales</taxon>
        <taxon>Enterococcaceae</taxon>
        <taxon>Enterococcus</taxon>
    </lineage>
</organism>
<dbReference type="RefSeq" id="WP_071877912.1">
    <property type="nucleotide sequence ID" value="NZ_JXLC01000013.1"/>
</dbReference>
<evidence type="ECO:0000313" key="5">
    <source>
        <dbReference type="Proteomes" id="UP000183039"/>
    </source>
</evidence>
<reference evidence="3 5" key="1">
    <citation type="submission" date="2014-12" db="EMBL/GenBank/DDBJ databases">
        <title>Draft genome sequences of 29 type strains of Enterococci.</title>
        <authorList>
            <person name="Zhong Z."/>
            <person name="Sun Z."/>
            <person name="Liu W."/>
            <person name="Zhang W."/>
            <person name="Zhang H."/>
        </authorList>
    </citation>
    <scope>NUCLEOTIDE SEQUENCE [LARGE SCALE GENOMIC DNA]</scope>
    <source>
        <strain evidence="3 5">DSM 22801</strain>
    </source>
</reference>
<name>A0A0S3KD32_9ENTE</name>
<dbReference type="Proteomes" id="UP000183039">
    <property type="component" value="Unassembled WGS sequence"/>
</dbReference>
<dbReference type="PROSITE" id="PS51186">
    <property type="entry name" value="GNAT"/>
    <property type="match status" value="1"/>
</dbReference>
<dbReference type="KEGG" id="ess:ATZ33_12275"/>
<dbReference type="SUPFAM" id="SSF55729">
    <property type="entry name" value="Acyl-CoA N-acyltransferases (Nat)"/>
    <property type="match status" value="1"/>
</dbReference>
<evidence type="ECO:0000313" key="2">
    <source>
        <dbReference type="EMBL" id="ALS02130.1"/>
    </source>
</evidence>
<dbReference type="Pfam" id="PF13302">
    <property type="entry name" value="Acetyltransf_3"/>
    <property type="match status" value="1"/>
</dbReference>
<sequence>MFIKDSTTNISLRSIETKDIFDLWKIAYDEDLEWMKWNGPYFNDPVLTFEELKKIAEKYYLDNPYRAVIVYEDKIVGQVSAFWEDGELKQWLEFGILLYDQNTWSKGIGSKVIELWITHLFEITPYIQRLGFTTWSGNKGMIKVGEKIGMTKEAQIRNVRYYQQRYYDSIKYGVLRDEWQLIHEV</sequence>